<dbReference type="AlphaFoldDB" id="A0A9D4R4P8"/>
<proteinExistence type="predicted"/>
<reference evidence="1" key="2">
    <citation type="submission" date="2020-11" db="EMBL/GenBank/DDBJ databases">
        <authorList>
            <person name="McCartney M.A."/>
            <person name="Auch B."/>
            <person name="Kono T."/>
            <person name="Mallez S."/>
            <person name="Becker A."/>
            <person name="Gohl D.M."/>
            <person name="Silverstein K.A.T."/>
            <person name="Koren S."/>
            <person name="Bechman K.B."/>
            <person name="Herman A."/>
            <person name="Abrahante J.E."/>
            <person name="Garbe J."/>
        </authorList>
    </citation>
    <scope>NUCLEOTIDE SEQUENCE</scope>
    <source>
        <strain evidence="1">Duluth1</strain>
        <tissue evidence="1">Whole animal</tissue>
    </source>
</reference>
<dbReference type="Proteomes" id="UP000828390">
    <property type="component" value="Unassembled WGS sequence"/>
</dbReference>
<name>A0A9D4R4P8_DREPO</name>
<reference evidence="1" key="1">
    <citation type="journal article" date="2019" name="bioRxiv">
        <title>The Genome of the Zebra Mussel, Dreissena polymorpha: A Resource for Invasive Species Research.</title>
        <authorList>
            <person name="McCartney M.A."/>
            <person name="Auch B."/>
            <person name="Kono T."/>
            <person name="Mallez S."/>
            <person name="Zhang Y."/>
            <person name="Obille A."/>
            <person name="Becker A."/>
            <person name="Abrahante J.E."/>
            <person name="Garbe J."/>
            <person name="Badalamenti J.P."/>
            <person name="Herman A."/>
            <person name="Mangelson H."/>
            <person name="Liachko I."/>
            <person name="Sullivan S."/>
            <person name="Sone E.D."/>
            <person name="Koren S."/>
            <person name="Silverstein K.A.T."/>
            <person name="Beckman K.B."/>
            <person name="Gohl D.M."/>
        </authorList>
    </citation>
    <scope>NUCLEOTIDE SEQUENCE</scope>
    <source>
        <strain evidence="1">Duluth1</strain>
        <tissue evidence="1">Whole animal</tissue>
    </source>
</reference>
<organism evidence="1 2">
    <name type="scientific">Dreissena polymorpha</name>
    <name type="common">Zebra mussel</name>
    <name type="synonym">Mytilus polymorpha</name>
    <dbReference type="NCBI Taxonomy" id="45954"/>
    <lineage>
        <taxon>Eukaryota</taxon>
        <taxon>Metazoa</taxon>
        <taxon>Spiralia</taxon>
        <taxon>Lophotrochozoa</taxon>
        <taxon>Mollusca</taxon>
        <taxon>Bivalvia</taxon>
        <taxon>Autobranchia</taxon>
        <taxon>Heteroconchia</taxon>
        <taxon>Euheterodonta</taxon>
        <taxon>Imparidentia</taxon>
        <taxon>Neoheterodontei</taxon>
        <taxon>Myida</taxon>
        <taxon>Dreissenoidea</taxon>
        <taxon>Dreissenidae</taxon>
        <taxon>Dreissena</taxon>
    </lineage>
</organism>
<gene>
    <name evidence="1" type="ORF">DPMN_096397</name>
</gene>
<comment type="caution">
    <text evidence="1">The sequence shown here is derived from an EMBL/GenBank/DDBJ whole genome shotgun (WGS) entry which is preliminary data.</text>
</comment>
<evidence type="ECO:0000313" key="1">
    <source>
        <dbReference type="EMBL" id="KAH3853862.1"/>
    </source>
</evidence>
<sequence>MLESLLKKADIETSEFYRPPFRCFTCTQYIKPNTEHADRLAEAAFYLLFSDQRENSLVFSITELKNSNFKLHEQERLDFALKSGILSATRKGFLVRSSSAFSFIHKSLQEFLAAYPIARNTHLNLIDEVISGYLHRHKGACLDMSKVFIFLCGLDIMAANKLSGMMDERNNARVKSRFNDELSDIIIRGYMEAVANSHTSIALTLSHLECDCYNMKDANSVWKMNTFNLLSLSVRRYLTDRDSPVPDIDSSPANVESPSHIEFNLSSCHMLK</sequence>
<accession>A0A9D4R4P8</accession>
<dbReference type="EMBL" id="JAIWYP010000003">
    <property type="protein sequence ID" value="KAH3853862.1"/>
    <property type="molecule type" value="Genomic_DNA"/>
</dbReference>
<evidence type="ECO:0000313" key="2">
    <source>
        <dbReference type="Proteomes" id="UP000828390"/>
    </source>
</evidence>
<keyword evidence="2" id="KW-1185">Reference proteome</keyword>
<protein>
    <submittedName>
        <fullName evidence="1">Uncharacterized protein</fullName>
    </submittedName>
</protein>